<keyword evidence="1" id="KW-0378">Hydrolase</keyword>
<proteinExistence type="predicted"/>
<reference evidence="1 2" key="1">
    <citation type="submission" date="2021-01" db="EMBL/GenBank/DDBJ databases">
        <title>Genomic Encyclopedia of Type Strains, Phase IV (KMG-IV): sequencing the most valuable type-strain genomes for metagenomic binning, comparative biology and taxonomic classification.</title>
        <authorList>
            <person name="Goeker M."/>
        </authorList>
    </citation>
    <scope>NUCLEOTIDE SEQUENCE [LARGE SCALE GENOMIC DNA]</scope>
    <source>
        <strain evidence="1 2">DSM 27513</strain>
    </source>
</reference>
<dbReference type="PRINTS" id="PR00377">
    <property type="entry name" value="IMPHPHTASES"/>
</dbReference>
<dbReference type="EC" id="3.1.3.25" evidence="1"/>
<keyword evidence="2" id="KW-1185">Reference proteome</keyword>
<name>A0ABS2PNY4_9STRE</name>
<gene>
    <name evidence="1" type="ORF">JOC31_001347</name>
</gene>
<dbReference type="PANTHER" id="PTHR20854:SF4">
    <property type="entry name" value="INOSITOL-1-MONOPHOSPHATASE-RELATED"/>
    <property type="match status" value="1"/>
</dbReference>
<evidence type="ECO:0000313" key="2">
    <source>
        <dbReference type="Proteomes" id="UP000809081"/>
    </source>
</evidence>
<comment type="caution">
    <text evidence="1">The sequence shown here is derived from an EMBL/GenBank/DDBJ whole genome shotgun (WGS) entry which is preliminary data.</text>
</comment>
<dbReference type="InterPro" id="IPR000760">
    <property type="entry name" value="Inositol_monophosphatase-like"/>
</dbReference>
<organism evidence="1 2">
    <name type="scientific">Streptococcus saliviloxodontae</name>
    <dbReference type="NCBI Taxonomy" id="1349416"/>
    <lineage>
        <taxon>Bacteria</taxon>
        <taxon>Bacillati</taxon>
        <taxon>Bacillota</taxon>
        <taxon>Bacilli</taxon>
        <taxon>Lactobacillales</taxon>
        <taxon>Streptococcaceae</taxon>
        <taxon>Streptococcus</taxon>
    </lineage>
</organism>
<dbReference type="EMBL" id="JAFBEI010000026">
    <property type="protein sequence ID" value="MBM7636523.1"/>
    <property type="molecule type" value="Genomic_DNA"/>
</dbReference>
<accession>A0ABS2PNY4</accession>
<sequence>MESKLRFAQDLIRDAGNYIRQGLGKDLAIEAKSRFDDLVTNFDKETQQLIVSRIQETYPEDQLMAEENDLRHPITDGKVWVIDPIDGTVNFIVQKEDFAIMIAYFEDGVGQFGLIYDVMKDELYSGGLGFPAMVNDKLLPVFDNRPLERSLVGSNGSMYAQNKRGIKDFIDHSLGVRVYGGAGISMAYVLKGRLLAYFSHLYPWDYAAAQIIGDCLGYTLLTLDWEQPDYQTRQMVMFIPKSYQQELKNYLT</sequence>
<protein>
    <submittedName>
        <fullName evidence="1">Myo-inositol-1(Or 4)-monophosphatase</fullName>
        <ecNumber evidence="1">3.1.3.25</ecNumber>
    </submittedName>
</protein>
<evidence type="ECO:0000313" key="1">
    <source>
        <dbReference type="EMBL" id="MBM7636523.1"/>
    </source>
</evidence>
<dbReference type="RefSeq" id="WP_205017397.1">
    <property type="nucleotide sequence ID" value="NZ_JAFBEI010000026.1"/>
</dbReference>
<dbReference type="Gene3D" id="3.30.540.10">
    <property type="entry name" value="Fructose-1,6-Bisphosphatase, subunit A, domain 1"/>
    <property type="match status" value="1"/>
</dbReference>
<dbReference type="CDD" id="cd01637">
    <property type="entry name" value="IMPase_like"/>
    <property type="match status" value="1"/>
</dbReference>
<dbReference type="GO" id="GO:0052834">
    <property type="term" value="F:inositol monophosphate phosphatase activity"/>
    <property type="evidence" value="ECO:0007669"/>
    <property type="project" value="UniProtKB-EC"/>
</dbReference>
<dbReference type="Pfam" id="PF00459">
    <property type="entry name" value="Inositol_P"/>
    <property type="match status" value="1"/>
</dbReference>
<dbReference type="Proteomes" id="UP000809081">
    <property type="component" value="Unassembled WGS sequence"/>
</dbReference>
<dbReference type="SUPFAM" id="SSF56655">
    <property type="entry name" value="Carbohydrate phosphatase"/>
    <property type="match status" value="1"/>
</dbReference>
<dbReference type="PANTHER" id="PTHR20854">
    <property type="entry name" value="INOSITOL MONOPHOSPHATASE"/>
    <property type="match status" value="1"/>
</dbReference>
<dbReference type="Gene3D" id="3.40.190.80">
    <property type="match status" value="1"/>
</dbReference>